<reference evidence="4" key="1">
    <citation type="submission" date="2021-02" db="EMBL/GenBank/DDBJ databases">
        <authorList>
            <person name="Nowell W R."/>
        </authorList>
    </citation>
    <scope>NUCLEOTIDE SEQUENCE</scope>
</reference>
<dbReference type="Pfam" id="PF14291">
    <property type="entry name" value="DUF4371"/>
    <property type="match status" value="1"/>
</dbReference>
<dbReference type="EMBL" id="CAJOBA010036107">
    <property type="protein sequence ID" value="CAF4016818.1"/>
    <property type="molecule type" value="Genomic_DNA"/>
</dbReference>
<evidence type="ECO:0000256" key="1">
    <source>
        <dbReference type="SAM" id="MobiDB-lite"/>
    </source>
</evidence>
<dbReference type="InterPro" id="IPR025398">
    <property type="entry name" value="DUF4371"/>
</dbReference>
<dbReference type="PANTHER" id="PTHR45749:SF21">
    <property type="entry name" value="DUF4371 DOMAIN-CONTAINING PROTEIN"/>
    <property type="match status" value="1"/>
</dbReference>
<gene>
    <name evidence="3" type="ORF">OVA965_LOCUS24297</name>
    <name evidence="4" type="ORF">TMI583_LOCUS25011</name>
</gene>
<dbReference type="InterPro" id="IPR012337">
    <property type="entry name" value="RNaseH-like_sf"/>
</dbReference>
<dbReference type="SMART" id="SM00597">
    <property type="entry name" value="ZnF_TTF"/>
    <property type="match status" value="1"/>
</dbReference>
<feature type="compositionally biased region" description="Polar residues" evidence="1">
    <location>
        <begin position="11"/>
        <end position="31"/>
    </location>
</feature>
<proteinExistence type="predicted"/>
<dbReference type="InterPro" id="IPR006580">
    <property type="entry name" value="Znf_TTF"/>
</dbReference>
<evidence type="ECO:0000259" key="2">
    <source>
        <dbReference type="SMART" id="SM00597"/>
    </source>
</evidence>
<accession>A0A8S2NS21</accession>
<organism evidence="4 5">
    <name type="scientific">Didymodactylos carnosus</name>
    <dbReference type="NCBI Taxonomy" id="1234261"/>
    <lineage>
        <taxon>Eukaryota</taxon>
        <taxon>Metazoa</taxon>
        <taxon>Spiralia</taxon>
        <taxon>Gnathifera</taxon>
        <taxon>Rotifera</taxon>
        <taxon>Eurotatoria</taxon>
        <taxon>Bdelloidea</taxon>
        <taxon>Philodinida</taxon>
        <taxon>Philodinidae</taxon>
        <taxon>Didymodactylos</taxon>
    </lineage>
</organism>
<dbReference type="Proteomes" id="UP000677228">
    <property type="component" value="Unassembled WGS sequence"/>
</dbReference>
<evidence type="ECO:0000313" key="5">
    <source>
        <dbReference type="Proteomes" id="UP000682733"/>
    </source>
</evidence>
<evidence type="ECO:0000313" key="3">
    <source>
        <dbReference type="EMBL" id="CAF1207768.1"/>
    </source>
</evidence>
<feature type="domain" description="TTF-type" evidence="2">
    <location>
        <begin position="315"/>
        <end position="393"/>
    </location>
</feature>
<feature type="region of interest" description="Disordered" evidence="1">
    <location>
        <begin position="9"/>
        <end position="31"/>
    </location>
</feature>
<dbReference type="GO" id="GO:0046983">
    <property type="term" value="F:protein dimerization activity"/>
    <property type="evidence" value="ECO:0007669"/>
    <property type="project" value="InterPro"/>
</dbReference>
<feature type="non-terminal residue" evidence="4">
    <location>
        <position position="1"/>
    </location>
</feature>
<protein>
    <recommendedName>
        <fullName evidence="2">TTF-type domain-containing protein</fullName>
    </recommendedName>
</protein>
<evidence type="ECO:0000313" key="4">
    <source>
        <dbReference type="EMBL" id="CAF4016818.1"/>
    </source>
</evidence>
<dbReference type="PANTHER" id="PTHR45749">
    <property type="match status" value="1"/>
</dbReference>
<dbReference type="SUPFAM" id="SSF53098">
    <property type="entry name" value="Ribonuclease H-like"/>
    <property type="match status" value="1"/>
</dbReference>
<dbReference type="Pfam" id="PF05699">
    <property type="entry name" value="Dimer_Tnp_hAT"/>
    <property type="match status" value="1"/>
</dbReference>
<dbReference type="EMBL" id="CAJNOK010014577">
    <property type="protein sequence ID" value="CAF1207768.1"/>
    <property type="molecule type" value="Genomic_DNA"/>
</dbReference>
<dbReference type="Proteomes" id="UP000682733">
    <property type="component" value="Unassembled WGS sequence"/>
</dbReference>
<name>A0A8S2NS21_9BILA</name>
<comment type="caution">
    <text evidence="4">The sequence shown here is derived from an EMBL/GenBank/DDBJ whole genome shotgun (WGS) entry which is preliminary data.</text>
</comment>
<sequence>CKQQKIFPRPSSFNTVTKQPNSAKVLSTNPPTMTSPVLDKESCHVASKTKAIGKETHKRTTTQRIDSFFQKAKKPRLESTIETTDECTNTNAQIQCENASSLSTGTSITLPSTIIISTQQLNDNDNLRFNDFQTMKSKAEYNTNSSIIGGKHDILDTCSSQPQSIADEQCESYHKDMTNKNDEIQFIVPNAEEGVTQRVLVGAKLKVLLDIDLVTLIGRSCDEYVSDEVFLTETREQLSDMKEKITKILEICDEQLQIIETSADIGYLRKRMVPLDPGIQSSRKYNRSELRYLVENGPYRPVVKVYPKDESMRKSTNRFTSKWYDEYTFLEYSDSTNAAYCFVCRLFGSGPGWEQGEDAWTKGGKKGKLDKHFNSKSHHASIQKYLNFKLIHNNVDMMLDKNLQEMEQNQIQQSMTNQTAITMLIDCARFLMRQNLAFRGDNDEDSNFFQIVNFLAKYNPVMAKWLQGRKNRPYKIHYMSNDSQNEFIKLLGGKVQVDNLNEIRKSIFYSVMADTTPDFSRKEMFSICIRYCSENLEPKERLISIKEVVTKTGSGLSKAIINELNDLELDCERLISQSYDYANNMSGRWNGVQAKLSEHLGRNIIYIPCQAHRSNTVIKHSCSSLEVAKLFSVLQSLYNYFTSSTKRLSLLNEKYKSNIFALIPKTTSTPRWSATFKSLKAVYESYVEILAALSDIVDDDGSYFDKESRSEADILLDNIKKFEFLSNLIFMKNVMANTNSLTTILQKQELDLITASEIMSVTVSLLKTMRNDDESLHNVIKLSEKISVKNGIDPDLEFSVKHRRRKPPRRIDDNPNTAHQFTRQSYCIKNYREVLDNLILGYSEVIKNIEGNVKSISKLLPSRLSSFDIKDAQIVSDMVRIKHHELLLSEIHILTKSESFTDNVTKVRDLATIINQSKQHYPNLFIAYSFLLSLPVTVASNERSFSRLKLIKNRLRSTMGDERLFHLILCPIERDTLDSQCVTELAKIWEKNKHRRMPLASFF</sequence>
<dbReference type="AlphaFoldDB" id="A0A8S2NS21"/>
<dbReference type="InterPro" id="IPR008906">
    <property type="entry name" value="HATC_C_dom"/>
</dbReference>